<reference evidence="2" key="3">
    <citation type="submission" date="2015-06" db="UniProtKB">
        <authorList>
            <consortium name="EnsemblProtists"/>
        </authorList>
    </citation>
    <scope>IDENTIFICATION</scope>
</reference>
<evidence type="ECO:0000313" key="3">
    <source>
        <dbReference type="Proteomes" id="UP000011087"/>
    </source>
</evidence>
<proteinExistence type="predicted"/>
<dbReference type="HOGENOM" id="CLU_1780994_0_0_1"/>
<dbReference type="GeneID" id="17296102"/>
<keyword evidence="3" id="KW-1185">Reference proteome</keyword>
<dbReference type="EnsemblProtists" id="EKX39361">
    <property type="protein sequence ID" value="EKX39361"/>
    <property type="gene ID" value="GUITHDRAFT_114559"/>
</dbReference>
<dbReference type="Proteomes" id="UP000011087">
    <property type="component" value="Unassembled WGS sequence"/>
</dbReference>
<evidence type="ECO:0000313" key="1">
    <source>
        <dbReference type="EMBL" id="EKX39361.1"/>
    </source>
</evidence>
<organism evidence="1">
    <name type="scientific">Guillardia theta (strain CCMP2712)</name>
    <name type="common">Cryptophyte</name>
    <dbReference type="NCBI Taxonomy" id="905079"/>
    <lineage>
        <taxon>Eukaryota</taxon>
        <taxon>Cryptophyceae</taxon>
        <taxon>Pyrenomonadales</taxon>
        <taxon>Geminigeraceae</taxon>
        <taxon>Guillardia</taxon>
    </lineage>
</organism>
<dbReference type="RefSeq" id="XP_005826341.1">
    <property type="nucleotide sequence ID" value="XM_005826284.1"/>
</dbReference>
<reference evidence="3" key="2">
    <citation type="submission" date="2012-11" db="EMBL/GenBank/DDBJ databases">
        <authorList>
            <person name="Kuo A."/>
            <person name="Curtis B.A."/>
            <person name="Tanifuji G."/>
            <person name="Burki F."/>
            <person name="Gruber A."/>
            <person name="Irimia M."/>
            <person name="Maruyama S."/>
            <person name="Arias M.C."/>
            <person name="Ball S.G."/>
            <person name="Gile G.H."/>
            <person name="Hirakawa Y."/>
            <person name="Hopkins J.F."/>
            <person name="Rensing S.A."/>
            <person name="Schmutz J."/>
            <person name="Symeonidi A."/>
            <person name="Elias M."/>
            <person name="Eveleigh R.J."/>
            <person name="Herman E.K."/>
            <person name="Klute M.J."/>
            <person name="Nakayama T."/>
            <person name="Obornik M."/>
            <person name="Reyes-Prieto A."/>
            <person name="Armbrust E.V."/>
            <person name="Aves S.J."/>
            <person name="Beiko R.G."/>
            <person name="Coutinho P."/>
            <person name="Dacks J.B."/>
            <person name="Durnford D.G."/>
            <person name="Fast N.M."/>
            <person name="Green B.R."/>
            <person name="Grisdale C."/>
            <person name="Hempe F."/>
            <person name="Henrissat B."/>
            <person name="Hoppner M.P."/>
            <person name="Ishida K.-I."/>
            <person name="Kim E."/>
            <person name="Koreny L."/>
            <person name="Kroth P.G."/>
            <person name="Liu Y."/>
            <person name="Malik S.-B."/>
            <person name="Maier U.G."/>
            <person name="McRose D."/>
            <person name="Mock T."/>
            <person name="Neilson J.A."/>
            <person name="Onodera N.T."/>
            <person name="Poole A.M."/>
            <person name="Pritham E.J."/>
            <person name="Richards T.A."/>
            <person name="Rocap G."/>
            <person name="Roy S.W."/>
            <person name="Sarai C."/>
            <person name="Schaack S."/>
            <person name="Shirato S."/>
            <person name="Slamovits C.H."/>
            <person name="Spencer D.F."/>
            <person name="Suzuki S."/>
            <person name="Worden A.Z."/>
            <person name="Zauner S."/>
            <person name="Barry K."/>
            <person name="Bell C."/>
            <person name="Bharti A.K."/>
            <person name="Crow J.A."/>
            <person name="Grimwood J."/>
            <person name="Kramer R."/>
            <person name="Lindquist E."/>
            <person name="Lucas S."/>
            <person name="Salamov A."/>
            <person name="McFadden G.I."/>
            <person name="Lane C.E."/>
            <person name="Keeling P.J."/>
            <person name="Gray M.W."/>
            <person name="Grigoriev I.V."/>
            <person name="Archibald J.M."/>
        </authorList>
    </citation>
    <scope>NUCLEOTIDE SEQUENCE</scope>
    <source>
        <strain evidence="3">CCMP2712</strain>
    </source>
</reference>
<gene>
    <name evidence="1" type="ORF">GUITHDRAFT_114559</name>
</gene>
<dbReference type="EMBL" id="JH993040">
    <property type="protein sequence ID" value="EKX39361.1"/>
    <property type="molecule type" value="Genomic_DNA"/>
</dbReference>
<reference evidence="1 3" key="1">
    <citation type="journal article" date="2012" name="Nature">
        <title>Algal genomes reveal evolutionary mosaicism and the fate of nucleomorphs.</title>
        <authorList>
            <consortium name="DOE Joint Genome Institute"/>
            <person name="Curtis B.A."/>
            <person name="Tanifuji G."/>
            <person name="Burki F."/>
            <person name="Gruber A."/>
            <person name="Irimia M."/>
            <person name="Maruyama S."/>
            <person name="Arias M.C."/>
            <person name="Ball S.G."/>
            <person name="Gile G.H."/>
            <person name="Hirakawa Y."/>
            <person name="Hopkins J.F."/>
            <person name="Kuo A."/>
            <person name="Rensing S.A."/>
            <person name="Schmutz J."/>
            <person name="Symeonidi A."/>
            <person name="Elias M."/>
            <person name="Eveleigh R.J."/>
            <person name="Herman E.K."/>
            <person name="Klute M.J."/>
            <person name="Nakayama T."/>
            <person name="Obornik M."/>
            <person name="Reyes-Prieto A."/>
            <person name="Armbrust E.V."/>
            <person name="Aves S.J."/>
            <person name="Beiko R.G."/>
            <person name="Coutinho P."/>
            <person name="Dacks J.B."/>
            <person name="Durnford D.G."/>
            <person name="Fast N.M."/>
            <person name="Green B.R."/>
            <person name="Grisdale C.J."/>
            <person name="Hempel F."/>
            <person name="Henrissat B."/>
            <person name="Hoppner M.P."/>
            <person name="Ishida K."/>
            <person name="Kim E."/>
            <person name="Koreny L."/>
            <person name="Kroth P.G."/>
            <person name="Liu Y."/>
            <person name="Malik S.B."/>
            <person name="Maier U.G."/>
            <person name="McRose D."/>
            <person name="Mock T."/>
            <person name="Neilson J.A."/>
            <person name="Onodera N.T."/>
            <person name="Poole A.M."/>
            <person name="Pritham E.J."/>
            <person name="Richards T.A."/>
            <person name="Rocap G."/>
            <person name="Roy S.W."/>
            <person name="Sarai C."/>
            <person name="Schaack S."/>
            <person name="Shirato S."/>
            <person name="Slamovits C.H."/>
            <person name="Spencer D.F."/>
            <person name="Suzuki S."/>
            <person name="Worden A.Z."/>
            <person name="Zauner S."/>
            <person name="Barry K."/>
            <person name="Bell C."/>
            <person name="Bharti A.K."/>
            <person name="Crow J.A."/>
            <person name="Grimwood J."/>
            <person name="Kramer R."/>
            <person name="Lindquist E."/>
            <person name="Lucas S."/>
            <person name="Salamov A."/>
            <person name="McFadden G.I."/>
            <person name="Lane C.E."/>
            <person name="Keeling P.J."/>
            <person name="Gray M.W."/>
            <person name="Grigoriev I.V."/>
            <person name="Archibald J.M."/>
        </authorList>
    </citation>
    <scope>NUCLEOTIDE SEQUENCE</scope>
    <source>
        <strain evidence="1 3">CCMP2712</strain>
    </source>
</reference>
<dbReference type="AlphaFoldDB" id="L1ISY1"/>
<name>L1ISY1_GUITC</name>
<dbReference type="PaxDb" id="55529-EKX39361"/>
<dbReference type="KEGG" id="gtt:GUITHDRAFT_114559"/>
<accession>L1ISY1</accession>
<evidence type="ECO:0000313" key="2">
    <source>
        <dbReference type="EnsemblProtists" id="EKX39361"/>
    </source>
</evidence>
<protein>
    <submittedName>
        <fullName evidence="1 2">Uncharacterized protein</fullName>
    </submittedName>
</protein>
<sequence length="146" mass="16152">MSFQDEGTCNKIVRHVLNCLNSIQATPQGARVFERHVCEPSGQHVAIHGPIDYDAVVTPETVNINCTFDAGYSFVGYTLDPLALKEIVEQQQYSTCVKSVEYTPEKRYAGLKILFVPPQASNSTDPKNKREVFIGIFPSSKTVITG</sequence>